<dbReference type="SUPFAM" id="SSF53795">
    <property type="entry name" value="PEP carboxykinase-like"/>
    <property type="match status" value="1"/>
</dbReference>
<comment type="caution">
    <text evidence="1">The sequence shown here is derived from an EMBL/GenBank/DDBJ whole genome shotgun (WGS) entry which is preliminary data.</text>
</comment>
<sequence length="382" mass="39746">MSVPGVPPLLVDAFGARWWLDTDGLGSPVAERVRALWARAEVPERAGGDTDVLPFTLGREDEAVLIAGARYRIGDDALPYAVSRALTVASLERRMGDCLLLHAAGLARPDGTTLALVAASGTGKTTSARVLGRSFGYVSDETVAIEDDLSVRAHPKPLSIVVDPASPHDKEERSPDELGLLVAPDALRLGGVVVLDRDPAAGEPSLTPLSLVEAAVAVVPQTSALLRMPDPMGALARALTAGGGPWRLTYAEIDRCRDLLVHALDAVRDEPATWEVEAGDGGVDERPEACAPPALDPSTVLGRAPFRHALHAEGSTLVLVGTVPMALPGMASTLWRAAQAPRRLADLTEAAVAGHGRHPRAAEVVAETAAGLVASGAFVVLA</sequence>
<evidence type="ECO:0000313" key="2">
    <source>
        <dbReference type="Proteomes" id="UP000233781"/>
    </source>
</evidence>
<keyword evidence="2" id="KW-1185">Reference proteome</keyword>
<protein>
    <recommendedName>
        <fullName evidence="3">Hpr(Ser) kinase/phosphatase</fullName>
    </recommendedName>
</protein>
<gene>
    <name evidence="1" type="ORF">ATL31_1791</name>
</gene>
<accession>A0A2N3YJC3</accession>
<evidence type="ECO:0008006" key="3">
    <source>
        <dbReference type="Google" id="ProtNLM"/>
    </source>
</evidence>
<dbReference type="EMBL" id="PJNE01000001">
    <property type="protein sequence ID" value="PKW26962.1"/>
    <property type="molecule type" value="Genomic_DNA"/>
</dbReference>
<evidence type="ECO:0000313" key="1">
    <source>
        <dbReference type="EMBL" id="PKW26962.1"/>
    </source>
</evidence>
<proteinExistence type="predicted"/>
<organism evidence="1 2">
    <name type="scientific">Phycicoccus duodecadis</name>
    <dbReference type="NCBI Taxonomy" id="173053"/>
    <lineage>
        <taxon>Bacteria</taxon>
        <taxon>Bacillati</taxon>
        <taxon>Actinomycetota</taxon>
        <taxon>Actinomycetes</taxon>
        <taxon>Micrococcales</taxon>
        <taxon>Intrasporangiaceae</taxon>
        <taxon>Phycicoccus</taxon>
    </lineage>
</organism>
<name>A0A2N3YJC3_9MICO</name>
<dbReference type="Proteomes" id="UP000233781">
    <property type="component" value="Unassembled WGS sequence"/>
</dbReference>
<dbReference type="AlphaFoldDB" id="A0A2N3YJC3"/>
<reference evidence="1 2" key="1">
    <citation type="submission" date="2017-12" db="EMBL/GenBank/DDBJ databases">
        <title>Sequencing the genomes of 1000 Actinobacteria strains.</title>
        <authorList>
            <person name="Klenk H.-P."/>
        </authorList>
    </citation>
    <scope>NUCLEOTIDE SEQUENCE [LARGE SCALE GENOMIC DNA]</scope>
    <source>
        <strain evidence="1 2">DSM 12806</strain>
    </source>
</reference>